<dbReference type="AlphaFoldDB" id="J9DBS5"/>
<evidence type="ECO:0000256" key="2">
    <source>
        <dbReference type="ARBA" id="ARBA00022723"/>
    </source>
</evidence>
<evidence type="ECO:0000313" key="6">
    <source>
        <dbReference type="Proteomes" id="UP000003163"/>
    </source>
</evidence>
<comment type="caution">
    <text evidence="5">The sequence shown here is derived from an EMBL/GenBank/DDBJ whole genome shotgun (WGS) entry which is preliminary data.</text>
</comment>
<keyword evidence="6" id="KW-1185">Reference proteome</keyword>
<keyword evidence="1" id="KW-0808">Transferase</keyword>
<proteinExistence type="predicted"/>
<evidence type="ECO:0000256" key="3">
    <source>
        <dbReference type="ARBA" id="ARBA00022842"/>
    </source>
</evidence>
<dbReference type="SUPFAM" id="SSF81631">
    <property type="entry name" value="PAP/OAS1 substrate-binding domain"/>
    <property type="match status" value="1"/>
</dbReference>
<keyword evidence="2" id="KW-0479">Metal-binding</keyword>
<reference evidence="6" key="2">
    <citation type="submission" date="2015-07" db="EMBL/GenBank/DDBJ databases">
        <title>Contrasting host-pathogen interactions and genome evolution in two generalist and specialist microsporidian pathogens of mosquitoes.</title>
        <authorList>
            <consortium name="The Broad Institute Genomics Platform"/>
            <consortium name="The Broad Institute Genome Sequencing Center for Infectious Disease"/>
            <person name="Cuomo C.A."/>
            <person name="Sanscrainte N.D."/>
            <person name="Goldberg J.M."/>
            <person name="Heiman D."/>
            <person name="Young S."/>
            <person name="Zeng Q."/>
            <person name="Becnel J.J."/>
            <person name="Birren B.W."/>
        </authorList>
    </citation>
    <scope>NUCLEOTIDE SEQUENCE [LARGE SCALE GENOMIC DNA]</scope>
    <source>
        <strain evidence="6">USNM 41457</strain>
    </source>
</reference>
<protein>
    <recommendedName>
        <fullName evidence="4">PAP-associated domain-containing protein</fullName>
    </recommendedName>
</protein>
<dbReference type="GO" id="GO:0046872">
    <property type="term" value="F:metal ion binding"/>
    <property type="evidence" value="ECO:0007669"/>
    <property type="project" value="UniProtKB-KW"/>
</dbReference>
<dbReference type="Proteomes" id="UP000003163">
    <property type="component" value="Unassembled WGS sequence"/>
</dbReference>
<dbReference type="VEuPathDB" id="MicrosporidiaDB:EDEG_00734"/>
<evidence type="ECO:0000259" key="4">
    <source>
        <dbReference type="Pfam" id="PF03828"/>
    </source>
</evidence>
<dbReference type="PANTHER" id="PTHR12271:SF40">
    <property type="entry name" value="POLY(A) RNA POLYMERASE GLD2"/>
    <property type="match status" value="1"/>
</dbReference>
<dbReference type="OrthoDB" id="273917at2759"/>
<name>J9DBS5_EDHAE</name>
<dbReference type="HOGENOM" id="CLU_2038027_0_0_1"/>
<dbReference type="GO" id="GO:0031123">
    <property type="term" value="P:RNA 3'-end processing"/>
    <property type="evidence" value="ECO:0007669"/>
    <property type="project" value="TreeGrafter"/>
</dbReference>
<evidence type="ECO:0000256" key="1">
    <source>
        <dbReference type="ARBA" id="ARBA00022679"/>
    </source>
</evidence>
<sequence length="121" mass="13975">MAIFYFQKRKLLAPFHEKGKFIKRNNISIGSEIVGFLDFYGNKMDFNKYAICVKTGRLIMKADCKFNVNMSKYNFNMCIIDPVVNNFNVTKSVTAETLRQIVNVFQECHKKIIGGDLSGFR</sequence>
<gene>
    <name evidence="5" type="ORF">EDEG_00734</name>
</gene>
<dbReference type="PANTHER" id="PTHR12271">
    <property type="entry name" value="POLY A POLYMERASE CID PAP -RELATED"/>
    <property type="match status" value="1"/>
</dbReference>
<keyword evidence="3" id="KW-0460">Magnesium</keyword>
<reference evidence="5 6" key="1">
    <citation type="submission" date="2011-08" db="EMBL/GenBank/DDBJ databases">
        <authorList>
            <person name="Liu Z.J."/>
            <person name="Shi F.L."/>
            <person name="Lu J.Q."/>
            <person name="Li M."/>
            <person name="Wang Z.L."/>
        </authorList>
    </citation>
    <scope>NUCLEOTIDE SEQUENCE [LARGE SCALE GENOMIC DNA]</scope>
    <source>
        <strain evidence="5 6">USNM 41457</strain>
    </source>
</reference>
<dbReference type="InterPro" id="IPR002058">
    <property type="entry name" value="PAP_assoc"/>
</dbReference>
<dbReference type="EMBL" id="AFBI03000009">
    <property type="protein sequence ID" value="EJW05176.1"/>
    <property type="molecule type" value="Genomic_DNA"/>
</dbReference>
<feature type="domain" description="PAP-associated" evidence="4">
    <location>
        <begin position="28"/>
        <end position="84"/>
    </location>
</feature>
<organism evidence="5 6">
    <name type="scientific">Edhazardia aedis (strain USNM 41457)</name>
    <name type="common">Microsporidian parasite</name>
    <dbReference type="NCBI Taxonomy" id="1003232"/>
    <lineage>
        <taxon>Eukaryota</taxon>
        <taxon>Fungi</taxon>
        <taxon>Fungi incertae sedis</taxon>
        <taxon>Microsporidia</taxon>
        <taxon>Edhazardia</taxon>
    </lineage>
</organism>
<dbReference type="Gene3D" id="1.10.1410.10">
    <property type="match status" value="1"/>
</dbReference>
<dbReference type="InParanoid" id="J9DBS5"/>
<evidence type="ECO:0000313" key="5">
    <source>
        <dbReference type="EMBL" id="EJW05176.1"/>
    </source>
</evidence>
<dbReference type="GO" id="GO:0016779">
    <property type="term" value="F:nucleotidyltransferase activity"/>
    <property type="evidence" value="ECO:0007669"/>
    <property type="project" value="TreeGrafter"/>
</dbReference>
<dbReference type="Pfam" id="PF03828">
    <property type="entry name" value="PAP_assoc"/>
    <property type="match status" value="1"/>
</dbReference>
<accession>J9DBS5</accession>